<evidence type="ECO:0000313" key="4">
    <source>
        <dbReference type="Proteomes" id="UP000526625"/>
    </source>
</evidence>
<gene>
    <name evidence="3" type="ORF">GGD45_002828</name>
</gene>
<accession>A0ABR6R014</accession>
<dbReference type="InterPro" id="IPR009739">
    <property type="entry name" value="LprI-like_N"/>
</dbReference>
<name>A0ABR6R014_RHITR</name>
<dbReference type="EMBL" id="JACHBF010000007">
    <property type="protein sequence ID" value="MBB6492421.1"/>
    <property type="molecule type" value="Genomic_DNA"/>
</dbReference>
<comment type="caution">
    <text evidence="3">The sequence shown here is derived from an EMBL/GenBank/DDBJ whole genome shotgun (WGS) entry which is preliminary data.</text>
</comment>
<feature type="signal peptide" evidence="1">
    <location>
        <begin position="1"/>
        <end position="22"/>
    </location>
</feature>
<reference evidence="3 4" key="1">
    <citation type="submission" date="2020-08" db="EMBL/GenBank/DDBJ databases">
        <title>Genomic Encyclopedia of Type Strains, Phase IV (KMG-V): Genome sequencing to study the core and pangenomes of soil and plant-associated prokaryotes.</title>
        <authorList>
            <person name="Whitman W."/>
        </authorList>
    </citation>
    <scope>NUCLEOTIDE SEQUENCE [LARGE SCALE GENOMIC DNA]</scope>
    <source>
        <strain evidence="3 4">SEMIA 4059</strain>
    </source>
</reference>
<organism evidence="3 4">
    <name type="scientific">Rhizobium tropici</name>
    <dbReference type="NCBI Taxonomy" id="398"/>
    <lineage>
        <taxon>Bacteria</taxon>
        <taxon>Pseudomonadati</taxon>
        <taxon>Pseudomonadota</taxon>
        <taxon>Alphaproteobacteria</taxon>
        <taxon>Hyphomicrobiales</taxon>
        <taxon>Rhizobiaceae</taxon>
        <taxon>Rhizobium/Agrobacterium group</taxon>
        <taxon>Rhizobium</taxon>
    </lineage>
</organism>
<proteinExistence type="predicted"/>
<keyword evidence="1" id="KW-0732">Signal</keyword>
<dbReference type="Pfam" id="PF07007">
    <property type="entry name" value="LprI"/>
    <property type="match status" value="1"/>
</dbReference>
<evidence type="ECO:0000313" key="3">
    <source>
        <dbReference type="EMBL" id="MBB6492421.1"/>
    </source>
</evidence>
<dbReference type="Proteomes" id="UP000526625">
    <property type="component" value="Unassembled WGS sequence"/>
</dbReference>
<feature type="domain" description="Lysozyme inhibitor LprI-like N-terminal" evidence="2">
    <location>
        <begin position="181"/>
        <end position="272"/>
    </location>
</feature>
<protein>
    <submittedName>
        <fullName evidence="3">Uncharacterized protein YecT (DUF1311 family)</fullName>
    </submittedName>
</protein>
<feature type="chain" id="PRO_5045637624" evidence="1">
    <location>
        <begin position="23"/>
        <end position="291"/>
    </location>
</feature>
<dbReference type="RefSeq" id="WP_015343104.1">
    <property type="nucleotide sequence ID" value="NZ_JAADZA010000067.1"/>
</dbReference>
<evidence type="ECO:0000259" key="2">
    <source>
        <dbReference type="Pfam" id="PF07007"/>
    </source>
</evidence>
<sequence length="291" mass="30258">MRAFGGVLGACALAVLAYPVHAADFDYSSLIGKWQVQGVKVSGNGAQALVNNDPQYMGAVVEFDAGKITWIKGTKAKPIDPTSDNCNAAPKLTPADHNDADAGYKVKGGYNILCGSQGWGPGAVVLPVQPDTVSLYWYDGGILSLKRENVAGNGSGSGSAGGAAKVATAGQASASGAGDCGNAATQADMNECADKSFKKSDADLNGVYKQIEQRLKDNADTKKLLVTAQRAWVAFRDAECTFQTSGSSQSSIYPMVYSMCLDTVTQSRVRTLEAYLNCAEGDTSCPVPAGN</sequence>
<keyword evidence="4" id="KW-1185">Reference proteome</keyword>
<dbReference type="Gene3D" id="1.20.1270.180">
    <property type="match status" value="1"/>
</dbReference>
<dbReference type="PANTHER" id="PTHR39176">
    <property type="entry name" value="PERIPLASMIC PROTEIN-RELATED"/>
    <property type="match status" value="1"/>
</dbReference>
<evidence type="ECO:0000256" key="1">
    <source>
        <dbReference type="SAM" id="SignalP"/>
    </source>
</evidence>
<dbReference type="PANTHER" id="PTHR39176:SF1">
    <property type="entry name" value="PERIPLASMIC PROTEIN"/>
    <property type="match status" value="1"/>
</dbReference>